<proteinExistence type="inferred from homology"/>
<dbReference type="GO" id="GO:0047617">
    <property type="term" value="F:fatty acyl-CoA hydrolase activity"/>
    <property type="evidence" value="ECO:0000318"/>
    <property type="project" value="GO_Central"/>
</dbReference>
<dbReference type="CDD" id="cd00586">
    <property type="entry name" value="4HBT"/>
    <property type="match status" value="1"/>
</dbReference>
<dbReference type="RefSeq" id="XP_026695529.1">
    <property type="nucleotide sequence ID" value="XM_026839728.1"/>
</dbReference>
<dbReference type="GeneID" id="100180197"/>
<dbReference type="FunFam" id="3.10.129.10:FF:000105">
    <property type="entry name" value="uncharacterized protein LOC101841231 isoform X3"/>
    <property type="match status" value="1"/>
</dbReference>
<dbReference type="Proteomes" id="UP000008144">
    <property type="component" value="Unassembled WGS sequence"/>
</dbReference>
<reference evidence="5" key="1">
    <citation type="journal article" date="2002" name="Science">
        <title>The draft genome of Ciona intestinalis: insights into chordate and vertebrate origins.</title>
        <authorList>
            <person name="Dehal P."/>
            <person name="Satou Y."/>
            <person name="Campbell R.K."/>
            <person name="Chapman J."/>
            <person name="Degnan B."/>
            <person name="De Tomaso A."/>
            <person name="Davidson B."/>
            <person name="Di Gregorio A."/>
            <person name="Gelpke M."/>
            <person name="Goodstein D.M."/>
            <person name="Harafuji N."/>
            <person name="Hastings K.E."/>
            <person name="Ho I."/>
            <person name="Hotta K."/>
            <person name="Huang W."/>
            <person name="Kawashima T."/>
            <person name="Lemaire P."/>
            <person name="Martinez D."/>
            <person name="Meinertzhagen I.A."/>
            <person name="Necula S."/>
            <person name="Nonaka M."/>
            <person name="Putnam N."/>
            <person name="Rash S."/>
            <person name="Saiga H."/>
            <person name="Satake M."/>
            <person name="Terry A."/>
            <person name="Yamada L."/>
            <person name="Wang H.G."/>
            <person name="Awazu S."/>
            <person name="Azumi K."/>
            <person name="Boore J."/>
            <person name="Branno M."/>
            <person name="Chin-Bow S."/>
            <person name="DeSantis R."/>
            <person name="Doyle S."/>
            <person name="Francino P."/>
            <person name="Keys D.N."/>
            <person name="Haga S."/>
            <person name="Hayashi H."/>
            <person name="Hino K."/>
            <person name="Imai K.S."/>
            <person name="Inaba K."/>
            <person name="Kano S."/>
            <person name="Kobayashi K."/>
            <person name="Kobayashi M."/>
            <person name="Lee B.I."/>
            <person name="Makabe K.W."/>
            <person name="Manohar C."/>
            <person name="Matassi G."/>
            <person name="Medina M."/>
            <person name="Mochizuki Y."/>
            <person name="Mount S."/>
            <person name="Morishita T."/>
            <person name="Miura S."/>
            <person name="Nakayama A."/>
            <person name="Nishizaka S."/>
            <person name="Nomoto H."/>
            <person name="Ohta F."/>
            <person name="Oishi K."/>
            <person name="Rigoutsos I."/>
            <person name="Sano M."/>
            <person name="Sasaki A."/>
            <person name="Sasakura Y."/>
            <person name="Shoguchi E."/>
            <person name="Shin-i T."/>
            <person name="Spagnuolo A."/>
            <person name="Stainier D."/>
            <person name="Suzuki M.M."/>
            <person name="Tassy O."/>
            <person name="Takatori N."/>
            <person name="Tokuoka M."/>
            <person name="Yagi K."/>
            <person name="Yoshizaki F."/>
            <person name="Wada S."/>
            <person name="Zhang C."/>
            <person name="Hyatt P.D."/>
            <person name="Larimer F."/>
            <person name="Detter C."/>
            <person name="Doggett N."/>
            <person name="Glavina T."/>
            <person name="Hawkins T."/>
            <person name="Richardson P."/>
            <person name="Lucas S."/>
            <person name="Kohara Y."/>
            <person name="Levine M."/>
            <person name="Satoh N."/>
            <person name="Rokhsar D.S."/>
        </authorList>
    </citation>
    <scope>NUCLEOTIDE SEQUENCE [LARGE SCALE GENOMIC DNA]</scope>
</reference>
<dbReference type="HOGENOM" id="CLU_101141_0_0_1"/>
<dbReference type="RefSeq" id="XP_026695528.1">
    <property type="nucleotide sequence ID" value="XM_026839727.1"/>
</dbReference>
<sequence>MSPKLTSYRYFLPIQTRWADNDNYGHINNSVYHYYVDTIVNNYLIWYCDITEGIGWMVETQCSYRNPLHYPQVVLGGLAITKVGTSSVHYSVGFFEPLFKYSEIIEGGDPLLELKIGSQGILVSPSHPDKYDDIGKYYRTEASVVGSPVHVFVDKQTNRPVNLLNQKFRENLEKLTTFETKL</sequence>
<name>F6RQC5_CIOIN</name>
<dbReference type="STRING" id="7719.ENSCINP00000001459"/>
<dbReference type="GeneTree" id="ENSGT00730000111983"/>
<dbReference type="InParanoid" id="F6RQC5"/>
<dbReference type="Gene3D" id="3.10.129.10">
    <property type="entry name" value="Hotdog Thioesterase"/>
    <property type="match status" value="1"/>
</dbReference>
<dbReference type="OMA" id="YCDITEG"/>
<dbReference type="KEGG" id="cin:100180197"/>
<dbReference type="SUPFAM" id="SSF54637">
    <property type="entry name" value="Thioesterase/thiol ester dehydrase-isomerase"/>
    <property type="match status" value="1"/>
</dbReference>
<dbReference type="Ensembl" id="ENSCINT00000001459.3">
    <property type="protein sequence ID" value="ENSCINP00000001459.3"/>
    <property type="gene ID" value="ENSCING00000002266.3"/>
</dbReference>
<dbReference type="Pfam" id="PF03061">
    <property type="entry name" value="4HBT"/>
    <property type="match status" value="1"/>
</dbReference>
<dbReference type="AlphaFoldDB" id="F6RQC5"/>
<dbReference type="InterPro" id="IPR050563">
    <property type="entry name" value="4-hydroxybenzoyl-CoA_TE"/>
</dbReference>
<dbReference type="InterPro" id="IPR029069">
    <property type="entry name" value="HotDog_dom_sf"/>
</dbReference>
<dbReference type="PANTHER" id="PTHR31793">
    <property type="entry name" value="4-HYDROXYBENZOYL-COA THIOESTERASE FAMILY MEMBER"/>
    <property type="match status" value="1"/>
</dbReference>
<dbReference type="InterPro" id="IPR006683">
    <property type="entry name" value="Thioestr_dom"/>
</dbReference>
<protein>
    <submittedName>
        <fullName evidence="4">Uncharacterized LOC100180197</fullName>
    </submittedName>
</protein>
<feature type="domain" description="Thioesterase" evidence="3">
    <location>
        <begin position="24"/>
        <end position="95"/>
    </location>
</feature>
<reference evidence="4" key="3">
    <citation type="submission" date="2025-09" db="UniProtKB">
        <authorList>
            <consortium name="Ensembl"/>
        </authorList>
    </citation>
    <scope>IDENTIFICATION</scope>
</reference>
<comment type="similarity">
    <text evidence="1">Belongs to the 4-hydroxybenzoyl-CoA thioesterase family.</text>
</comment>
<evidence type="ECO:0000256" key="2">
    <source>
        <dbReference type="ARBA" id="ARBA00022801"/>
    </source>
</evidence>
<dbReference type="PANTHER" id="PTHR31793:SF27">
    <property type="entry name" value="NOVEL THIOESTERASE SUPERFAMILY DOMAIN AND SAPOSIN A-TYPE DOMAIN CONTAINING PROTEIN (0610012H03RIK)"/>
    <property type="match status" value="1"/>
</dbReference>
<organism evidence="4 5">
    <name type="scientific">Ciona intestinalis</name>
    <name type="common">Transparent sea squirt</name>
    <name type="synonym">Ascidia intestinalis</name>
    <dbReference type="NCBI Taxonomy" id="7719"/>
    <lineage>
        <taxon>Eukaryota</taxon>
        <taxon>Metazoa</taxon>
        <taxon>Chordata</taxon>
        <taxon>Tunicata</taxon>
        <taxon>Ascidiacea</taxon>
        <taxon>Phlebobranchia</taxon>
        <taxon>Cionidae</taxon>
        <taxon>Ciona</taxon>
    </lineage>
</organism>
<evidence type="ECO:0000256" key="1">
    <source>
        <dbReference type="ARBA" id="ARBA00005953"/>
    </source>
</evidence>
<keyword evidence="2" id="KW-0378">Hydrolase</keyword>
<reference evidence="4" key="2">
    <citation type="submission" date="2025-08" db="UniProtKB">
        <authorList>
            <consortium name="Ensembl"/>
        </authorList>
    </citation>
    <scope>IDENTIFICATION</scope>
</reference>
<evidence type="ECO:0000313" key="5">
    <source>
        <dbReference type="Proteomes" id="UP000008144"/>
    </source>
</evidence>
<accession>A0A1W2W1V4</accession>
<evidence type="ECO:0000313" key="4">
    <source>
        <dbReference type="Ensembl" id="ENSCINP00000001459.3"/>
    </source>
</evidence>
<gene>
    <name evidence="4" type="primary">LOC100180197</name>
</gene>
<keyword evidence="5" id="KW-1185">Reference proteome</keyword>
<evidence type="ECO:0000259" key="3">
    <source>
        <dbReference type="Pfam" id="PF03061"/>
    </source>
</evidence>
<dbReference type="OrthoDB" id="2420454at2759"/>
<accession>F6RQC5</accession>